<evidence type="ECO:0000313" key="4">
    <source>
        <dbReference type="Proteomes" id="UP000800092"/>
    </source>
</evidence>
<keyword evidence="4" id="KW-1185">Reference proteome</keyword>
<dbReference type="AlphaFoldDB" id="A0A6A6HHW8"/>
<dbReference type="EMBL" id="ML991779">
    <property type="protein sequence ID" value="KAF2237637.1"/>
    <property type="molecule type" value="Genomic_DNA"/>
</dbReference>
<name>A0A6A6HHW8_VIRVR</name>
<feature type="transmembrane region" description="Helical" evidence="2">
    <location>
        <begin position="45"/>
        <end position="67"/>
    </location>
</feature>
<protein>
    <submittedName>
        <fullName evidence="3">Uncharacterized protein</fullName>
    </submittedName>
</protein>
<sequence length="106" mass="12264">MAPRVPASLILQASKRLRIRGTQQGARLESSSAQSNPHRQFYRSWGFPVMKVFLGALFTYQLTYFAWLKLETMEEKQQKDTELQGLEAHLRDLRDHGAKRTDRSNA</sequence>
<keyword evidence="2" id="KW-0472">Membrane</keyword>
<keyword evidence="2" id="KW-0812">Transmembrane</keyword>
<keyword evidence="2" id="KW-1133">Transmembrane helix</keyword>
<reference evidence="3" key="1">
    <citation type="journal article" date="2020" name="Stud. Mycol.">
        <title>101 Dothideomycetes genomes: a test case for predicting lifestyles and emergence of pathogens.</title>
        <authorList>
            <person name="Haridas S."/>
            <person name="Albert R."/>
            <person name="Binder M."/>
            <person name="Bloem J."/>
            <person name="Labutti K."/>
            <person name="Salamov A."/>
            <person name="Andreopoulos B."/>
            <person name="Baker S."/>
            <person name="Barry K."/>
            <person name="Bills G."/>
            <person name="Bluhm B."/>
            <person name="Cannon C."/>
            <person name="Castanera R."/>
            <person name="Culley D."/>
            <person name="Daum C."/>
            <person name="Ezra D."/>
            <person name="Gonzalez J."/>
            <person name="Henrissat B."/>
            <person name="Kuo A."/>
            <person name="Liang C."/>
            <person name="Lipzen A."/>
            <person name="Lutzoni F."/>
            <person name="Magnuson J."/>
            <person name="Mondo S."/>
            <person name="Nolan M."/>
            <person name="Ohm R."/>
            <person name="Pangilinan J."/>
            <person name="Park H.-J."/>
            <person name="Ramirez L."/>
            <person name="Alfaro M."/>
            <person name="Sun H."/>
            <person name="Tritt A."/>
            <person name="Yoshinaga Y."/>
            <person name="Zwiers L.-H."/>
            <person name="Turgeon B."/>
            <person name="Goodwin S."/>
            <person name="Spatafora J."/>
            <person name="Crous P."/>
            <person name="Grigoriev I."/>
        </authorList>
    </citation>
    <scope>NUCLEOTIDE SEQUENCE</scope>
    <source>
        <strain evidence="3">Tuck. ex Michener</strain>
    </source>
</reference>
<dbReference type="Proteomes" id="UP000800092">
    <property type="component" value="Unassembled WGS sequence"/>
</dbReference>
<evidence type="ECO:0000256" key="2">
    <source>
        <dbReference type="SAM" id="Phobius"/>
    </source>
</evidence>
<evidence type="ECO:0000256" key="1">
    <source>
        <dbReference type="SAM" id="MobiDB-lite"/>
    </source>
</evidence>
<gene>
    <name evidence="3" type="ORF">EV356DRAFT_529962</name>
</gene>
<proteinExistence type="predicted"/>
<accession>A0A6A6HHW8</accession>
<dbReference type="OrthoDB" id="2120024at2759"/>
<feature type="region of interest" description="Disordered" evidence="1">
    <location>
        <begin position="79"/>
        <end position="106"/>
    </location>
</feature>
<organism evidence="3 4">
    <name type="scientific">Viridothelium virens</name>
    <name type="common">Speckled blister lichen</name>
    <name type="synonym">Trypethelium virens</name>
    <dbReference type="NCBI Taxonomy" id="1048519"/>
    <lineage>
        <taxon>Eukaryota</taxon>
        <taxon>Fungi</taxon>
        <taxon>Dikarya</taxon>
        <taxon>Ascomycota</taxon>
        <taxon>Pezizomycotina</taxon>
        <taxon>Dothideomycetes</taxon>
        <taxon>Dothideomycetes incertae sedis</taxon>
        <taxon>Trypetheliales</taxon>
        <taxon>Trypetheliaceae</taxon>
        <taxon>Viridothelium</taxon>
    </lineage>
</organism>
<evidence type="ECO:0000313" key="3">
    <source>
        <dbReference type="EMBL" id="KAF2237637.1"/>
    </source>
</evidence>